<protein>
    <recommendedName>
        <fullName evidence="2">Svf1-like N-terminal domain-containing protein</fullName>
    </recommendedName>
</protein>
<accession>A0A9Q3FAU6</accession>
<reference evidence="3" key="1">
    <citation type="submission" date="2021-03" db="EMBL/GenBank/DDBJ databases">
        <title>Draft genome sequence of rust myrtle Austropuccinia psidii MF-1, a brazilian biotype.</title>
        <authorList>
            <person name="Quecine M.C."/>
            <person name="Pachon D.M.R."/>
            <person name="Bonatelli M.L."/>
            <person name="Correr F.H."/>
            <person name="Franceschini L.M."/>
            <person name="Leite T.F."/>
            <person name="Margarido G.R.A."/>
            <person name="Almeida C.A."/>
            <person name="Ferrarezi J.A."/>
            <person name="Labate C.A."/>
        </authorList>
    </citation>
    <scope>NUCLEOTIDE SEQUENCE</scope>
    <source>
        <strain evidence="3">MF-1</strain>
    </source>
</reference>
<feature type="compositionally biased region" description="Low complexity" evidence="1">
    <location>
        <begin position="12"/>
        <end position="22"/>
    </location>
</feature>
<evidence type="ECO:0000256" key="1">
    <source>
        <dbReference type="SAM" id="MobiDB-lite"/>
    </source>
</evidence>
<dbReference type="AlphaFoldDB" id="A0A9Q3FAU6"/>
<dbReference type="OrthoDB" id="2590239at2759"/>
<proteinExistence type="predicted"/>
<sequence length="141" mass="15662">MSSWFSVKPPTSGSLSSPQSPSNSLGSNLIHPVSSCYGPEYLFGTLLDQDTAWLAQSTGFVTETQTFYITIPGDLPKYDRRFCKSDHFSILLDPNHSDTYSITGKHDDEIHFQFNLTRMDGIPGWKSGHDARGGFTYFGQA</sequence>
<dbReference type="GO" id="GO:0005737">
    <property type="term" value="C:cytoplasm"/>
    <property type="evidence" value="ECO:0007669"/>
    <property type="project" value="TreeGrafter"/>
</dbReference>
<gene>
    <name evidence="3" type="ORF">O181_074397</name>
</gene>
<dbReference type="PANTHER" id="PTHR47107:SF1">
    <property type="entry name" value="CERAMIDE-BINDING PROTEIN SVF1-RELATED"/>
    <property type="match status" value="1"/>
</dbReference>
<dbReference type="PANTHER" id="PTHR47107">
    <property type="entry name" value="SVF1-LIKE PROTEIN YDR222W-RELATED"/>
    <property type="match status" value="1"/>
</dbReference>
<dbReference type="Pfam" id="PF08622">
    <property type="entry name" value="Svf1"/>
    <property type="match status" value="1"/>
</dbReference>
<feature type="compositionally biased region" description="Polar residues" evidence="1">
    <location>
        <begin position="1"/>
        <end position="11"/>
    </location>
</feature>
<evidence type="ECO:0000313" key="4">
    <source>
        <dbReference type="Proteomes" id="UP000765509"/>
    </source>
</evidence>
<name>A0A9Q3FAU6_9BASI</name>
<organism evidence="3 4">
    <name type="scientific">Austropuccinia psidii MF-1</name>
    <dbReference type="NCBI Taxonomy" id="1389203"/>
    <lineage>
        <taxon>Eukaryota</taxon>
        <taxon>Fungi</taxon>
        <taxon>Dikarya</taxon>
        <taxon>Basidiomycota</taxon>
        <taxon>Pucciniomycotina</taxon>
        <taxon>Pucciniomycetes</taxon>
        <taxon>Pucciniales</taxon>
        <taxon>Sphaerophragmiaceae</taxon>
        <taxon>Austropuccinia</taxon>
    </lineage>
</organism>
<dbReference type="GO" id="GO:0006979">
    <property type="term" value="P:response to oxidative stress"/>
    <property type="evidence" value="ECO:0007669"/>
    <property type="project" value="InterPro"/>
</dbReference>
<feature type="region of interest" description="Disordered" evidence="1">
    <location>
        <begin position="1"/>
        <end position="22"/>
    </location>
</feature>
<dbReference type="Proteomes" id="UP000765509">
    <property type="component" value="Unassembled WGS sequence"/>
</dbReference>
<keyword evidence="4" id="KW-1185">Reference proteome</keyword>
<dbReference type="InterPro" id="IPR051385">
    <property type="entry name" value="Ceramide-binding_SVF1"/>
</dbReference>
<comment type="caution">
    <text evidence="3">The sequence shown here is derived from an EMBL/GenBank/DDBJ whole genome shotgun (WGS) entry which is preliminary data.</text>
</comment>
<feature type="domain" description="Svf1-like N-terminal" evidence="2">
    <location>
        <begin position="79"/>
        <end position="140"/>
    </location>
</feature>
<evidence type="ECO:0000259" key="2">
    <source>
        <dbReference type="Pfam" id="PF08622"/>
    </source>
</evidence>
<dbReference type="EMBL" id="AVOT02039582">
    <property type="protein sequence ID" value="MBW0534682.1"/>
    <property type="molecule type" value="Genomic_DNA"/>
</dbReference>
<dbReference type="InterPro" id="IPR013931">
    <property type="entry name" value="Svf1-like_N"/>
</dbReference>
<evidence type="ECO:0000313" key="3">
    <source>
        <dbReference type="EMBL" id="MBW0534682.1"/>
    </source>
</evidence>